<name>A0ABR6MF80_MICEC</name>
<dbReference type="Proteomes" id="UP000618986">
    <property type="component" value="Unassembled WGS sequence"/>
</dbReference>
<accession>A0ABR6MF80</accession>
<dbReference type="EMBL" id="JACHJC010000001">
    <property type="protein sequence ID" value="MBB5114030.1"/>
    <property type="molecule type" value="Genomic_DNA"/>
</dbReference>
<reference evidence="1 2" key="1">
    <citation type="submission" date="2020-08" db="EMBL/GenBank/DDBJ databases">
        <title>Sequencing the genomes of 1000 actinobacteria strains.</title>
        <authorList>
            <person name="Klenk H.-P."/>
        </authorList>
    </citation>
    <scope>NUCLEOTIDE SEQUENCE [LARGE SCALE GENOMIC DNA]</scope>
    <source>
        <strain evidence="1 2">DSM 43036</strain>
    </source>
</reference>
<protein>
    <submittedName>
        <fullName evidence="1">Uncharacterized protein</fullName>
    </submittedName>
</protein>
<comment type="caution">
    <text evidence="1">The sequence shown here is derived from an EMBL/GenBank/DDBJ whole genome shotgun (WGS) entry which is preliminary data.</text>
</comment>
<evidence type="ECO:0000313" key="2">
    <source>
        <dbReference type="Proteomes" id="UP000618986"/>
    </source>
</evidence>
<proteinExistence type="predicted"/>
<sequence>MHKAYGDSFEGTNLYWSFQTAPGRTAGTAEAAEVDFAA</sequence>
<gene>
    <name evidence="1" type="ORF">FHU28_003869</name>
</gene>
<evidence type="ECO:0000313" key="1">
    <source>
        <dbReference type="EMBL" id="MBB5114030.1"/>
    </source>
</evidence>
<keyword evidence="2" id="KW-1185">Reference proteome</keyword>
<organism evidence="1 2">
    <name type="scientific">Micromonospora echinospora</name>
    <name type="common">Micromonospora purpurea</name>
    <dbReference type="NCBI Taxonomy" id="1877"/>
    <lineage>
        <taxon>Bacteria</taxon>
        <taxon>Bacillati</taxon>
        <taxon>Actinomycetota</taxon>
        <taxon>Actinomycetes</taxon>
        <taxon>Micromonosporales</taxon>
        <taxon>Micromonosporaceae</taxon>
        <taxon>Micromonospora</taxon>
    </lineage>
</organism>